<dbReference type="EMBL" id="AZQP01000005">
    <property type="protein sequence ID" value="EYE89368.1"/>
    <property type="molecule type" value="Genomic_DNA"/>
</dbReference>
<dbReference type="Pfam" id="PF06935">
    <property type="entry name" value="DUF1284"/>
    <property type="match status" value="1"/>
</dbReference>
<proteinExistence type="predicted"/>
<organism evidence="1 2">
    <name type="scientific">Fervidicella metallireducens AeB</name>
    <dbReference type="NCBI Taxonomy" id="1403537"/>
    <lineage>
        <taxon>Bacteria</taxon>
        <taxon>Bacillati</taxon>
        <taxon>Bacillota</taxon>
        <taxon>Clostridia</taxon>
        <taxon>Eubacteriales</taxon>
        <taxon>Clostridiaceae</taxon>
        <taxon>Fervidicella</taxon>
    </lineage>
</organism>
<dbReference type="STRING" id="1403537.Q428_02760"/>
<evidence type="ECO:0008006" key="3">
    <source>
        <dbReference type="Google" id="ProtNLM"/>
    </source>
</evidence>
<evidence type="ECO:0000313" key="2">
    <source>
        <dbReference type="Proteomes" id="UP000019681"/>
    </source>
</evidence>
<dbReference type="AlphaFoldDB" id="A0A017RX63"/>
<evidence type="ECO:0000313" key="1">
    <source>
        <dbReference type="EMBL" id="EYE89368.1"/>
    </source>
</evidence>
<reference evidence="1 2" key="1">
    <citation type="journal article" date="2014" name="Genome Announc.">
        <title>Draft Genome Sequence of Fervidicella metallireducens Strain AeBT, an Iron-Reducing Thermoanaerobe from the Great Artesian Basin.</title>
        <authorList>
            <person name="Patel B.K."/>
        </authorList>
    </citation>
    <scope>NUCLEOTIDE SEQUENCE [LARGE SCALE GENOMIC DNA]</scope>
    <source>
        <strain evidence="1 2">AeB</strain>
    </source>
</reference>
<comment type="caution">
    <text evidence="1">The sequence shown here is derived from an EMBL/GenBank/DDBJ whole genome shotgun (WGS) entry which is preliminary data.</text>
</comment>
<dbReference type="OrthoDB" id="121064at2"/>
<dbReference type="RefSeq" id="WP_035377922.1">
    <property type="nucleotide sequence ID" value="NZ_AZQP01000005.1"/>
</dbReference>
<gene>
    <name evidence="1" type="ORF">Q428_02760</name>
</gene>
<dbReference type="Proteomes" id="UP000019681">
    <property type="component" value="Unassembled WGS sequence"/>
</dbReference>
<keyword evidence="2" id="KW-1185">Reference proteome</keyword>
<sequence length="134" mass="15749">MLVLRPHHILCIQGYRGKGYNEEFVSNMNEIVYLLKNNPSTRIKLITKTDSICKYCPSNIGEGLCKFQNKVADLDEKTLLNLSLKKEHEYIYSDILSYIKENLTLEKFESICKECEWYKFGYCLDGLFKFNEIL</sequence>
<name>A0A017RX63_9CLOT</name>
<dbReference type="InterPro" id="IPR009702">
    <property type="entry name" value="DUF1284"/>
</dbReference>
<accession>A0A017RX63</accession>
<protein>
    <recommendedName>
        <fullName evidence="3">DUF1284 domain-containing protein</fullName>
    </recommendedName>
</protein>